<gene>
    <name evidence="2" type="ORF">B7Z70_02200</name>
</gene>
<dbReference type="InterPro" id="IPR049809">
    <property type="entry name" value="YehF/YfeS-like_WGR"/>
</dbReference>
<dbReference type="EMBL" id="NCBC01000039">
    <property type="protein sequence ID" value="OYV82409.1"/>
    <property type="molecule type" value="Genomic_DNA"/>
</dbReference>
<proteinExistence type="predicted"/>
<evidence type="ECO:0000259" key="1">
    <source>
        <dbReference type="Pfam" id="PF05406"/>
    </source>
</evidence>
<protein>
    <recommendedName>
        <fullName evidence="1">WGR domain-containing protein</fullName>
    </recommendedName>
</protein>
<evidence type="ECO:0000313" key="3">
    <source>
        <dbReference type="Proteomes" id="UP000216779"/>
    </source>
</evidence>
<comment type="caution">
    <text evidence="2">The sequence shown here is derived from an EMBL/GenBank/DDBJ whole genome shotgun (WGS) entry which is preliminary data.</text>
</comment>
<feature type="domain" description="WGR" evidence="1">
    <location>
        <begin position="23"/>
        <end position="84"/>
    </location>
</feature>
<dbReference type="InterPro" id="IPR008893">
    <property type="entry name" value="WGR_domain"/>
</dbReference>
<accession>A0A257TAJ6</accession>
<sequence>MNAPSPVYDLSRWWCDTWQKVQQDAQPPVYRYYRLCLRQDLWGQWELIRCWGRIGQKASREVREIIASPEAAEAIRVQVQKTRRQHRYLPVAAPWADLDLADITPGSEPPACATAEHPDAEKIRSGDEGRWTLLG</sequence>
<dbReference type="CDD" id="cd07996">
    <property type="entry name" value="WGR_MMR_like"/>
    <property type="match status" value="1"/>
</dbReference>
<evidence type="ECO:0000313" key="2">
    <source>
        <dbReference type="EMBL" id="OYV82409.1"/>
    </source>
</evidence>
<dbReference type="SUPFAM" id="SSF142921">
    <property type="entry name" value="WGR domain-like"/>
    <property type="match status" value="1"/>
</dbReference>
<dbReference type="AlphaFoldDB" id="A0A257TAJ6"/>
<reference evidence="2 3" key="1">
    <citation type="submission" date="2017-03" db="EMBL/GenBank/DDBJ databases">
        <title>Lifting the veil on microbial sulfur biogeochemistry in mining wastewaters.</title>
        <authorList>
            <person name="Kantor R.S."/>
            <person name="Colenbrander Nelson T."/>
            <person name="Marshall S."/>
            <person name="Bennett D."/>
            <person name="Apte S."/>
            <person name="Camacho D."/>
            <person name="Thomas B.C."/>
            <person name="Warren L.A."/>
            <person name="Banfield J.F."/>
        </authorList>
    </citation>
    <scope>NUCLEOTIDE SEQUENCE [LARGE SCALE GENOMIC DNA]</scope>
    <source>
        <strain evidence="2">21-59-9</strain>
    </source>
</reference>
<dbReference type="Proteomes" id="UP000216779">
    <property type="component" value="Unassembled WGS sequence"/>
</dbReference>
<dbReference type="InterPro" id="IPR036930">
    <property type="entry name" value="WGR_dom_sf"/>
</dbReference>
<dbReference type="Pfam" id="PF05406">
    <property type="entry name" value="WGR"/>
    <property type="match status" value="1"/>
</dbReference>
<organism evidence="2 3">
    <name type="scientific">Acidithiobacillus ferrivorans</name>
    <dbReference type="NCBI Taxonomy" id="160808"/>
    <lineage>
        <taxon>Bacteria</taxon>
        <taxon>Pseudomonadati</taxon>
        <taxon>Pseudomonadota</taxon>
        <taxon>Acidithiobacillia</taxon>
        <taxon>Acidithiobacillales</taxon>
        <taxon>Acidithiobacillaceae</taxon>
        <taxon>Acidithiobacillus</taxon>
    </lineage>
</organism>
<name>A0A257TAJ6_9PROT</name>